<evidence type="ECO:0000313" key="6">
    <source>
        <dbReference type="EMBL" id="AKG41658.1"/>
    </source>
</evidence>
<dbReference type="GO" id="GO:0046983">
    <property type="term" value="F:protein dimerization activity"/>
    <property type="evidence" value="ECO:0007669"/>
    <property type="project" value="InterPro"/>
</dbReference>
<evidence type="ECO:0000256" key="4">
    <source>
        <dbReference type="SAM" id="Phobius"/>
    </source>
</evidence>
<dbReference type="Proteomes" id="UP000034034">
    <property type="component" value="Chromosome"/>
</dbReference>
<dbReference type="HOGENOM" id="CLU_000445_20_8_11"/>
<keyword evidence="2 6" id="KW-0418">Kinase</keyword>
<evidence type="ECO:0000259" key="5">
    <source>
        <dbReference type="Pfam" id="PF07730"/>
    </source>
</evidence>
<feature type="domain" description="Signal transduction histidine kinase subgroup 3 dimerisation and phosphoacceptor" evidence="5">
    <location>
        <begin position="193"/>
        <end position="256"/>
    </location>
</feature>
<feature type="transmembrane region" description="Helical" evidence="4">
    <location>
        <begin position="153"/>
        <end position="174"/>
    </location>
</feature>
<keyword evidence="4" id="KW-0472">Membrane</keyword>
<dbReference type="Pfam" id="PF07730">
    <property type="entry name" value="HisKA_3"/>
    <property type="match status" value="1"/>
</dbReference>
<keyword evidence="1" id="KW-0808">Transferase</keyword>
<dbReference type="Gene3D" id="3.30.565.10">
    <property type="entry name" value="Histidine kinase-like ATPase, C-terminal domain"/>
    <property type="match status" value="1"/>
</dbReference>
<evidence type="ECO:0000256" key="2">
    <source>
        <dbReference type="ARBA" id="ARBA00022777"/>
    </source>
</evidence>
<dbReference type="GO" id="GO:0000155">
    <property type="term" value="F:phosphorelay sensor kinase activity"/>
    <property type="evidence" value="ECO:0007669"/>
    <property type="project" value="InterPro"/>
</dbReference>
<dbReference type="SUPFAM" id="SSF55874">
    <property type="entry name" value="ATPase domain of HSP90 chaperone/DNA topoisomerase II/histidine kinase"/>
    <property type="match status" value="1"/>
</dbReference>
<dbReference type="InterPro" id="IPR011712">
    <property type="entry name" value="Sig_transdc_His_kin_sub3_dim/P"/>
</dbReference>
<dbReference type="Gene3D" id="1.20.5.1930">
    <property type="match status" value="1"/>
</dbReference>
<dbReference type="RefSeq" id="WP_218941153.1">
    <property type="nucleotide sequence ID" value="NZ_CP009922.3"/>
</dbReference>
<name>A0A0F7FNW0_9ACTN</name>
<evidence type="ECO:0000256" key="1">
    <source>
        <dbReference type="ARBA" id="ARBA00022679"/>
    </source>
</evidence>
<feature type="transmembrane region" description="Helical" evidence="4">
    <location>
        <begin position="49"/>
        <end position="66"/>
    </location>
</feature>
<organism evidence="6 7">
    <name type="scientific">Streptomyces xiamenensis</name>
    <dbReference type="NCBI Taxonomy" id="408015"/>
    <lineage>
        <taxon>Bacteria</taxon>
        <taxon>Bacillati</taxon>
        <taxon>Actinomycetota</taxon>
        <taxon>Actinomycetes</taxon>
        <taxon>Kitasatosporales</taxon>
        <taxon>Streptomycetaceae</taxon>
        <taxon>Streptomyces</taxon>
    </lineage>
</organism>
<evidence type="ECO:0000313" key="7">
    <source>
        <dbReference type="Proteomes" id="UP000034034"/>
    </source>
</evidence>
<dbReference type="InterPro" id="IPR050482">
    <property type="entry name" value="Sensor_HK_TwoCompSys"/>
</dbReference>
<dbReference type="PATRIC" id="fig|408015.6.peg.304"/>
<dbReference type="InterPro" id="IPR036890">
    <property type="entry name" value="HATPase_C_sf"/>
</dbReference>
<dbReference type="PANTHER" id="PTHR24421">
    <property type="entry name" value="NITRATE/NITRITE SENSOR PROTEIN NARX-RELATED"/>
    <property type="match status" value="1"/>
</dbReference>
<gene>
    <name evidence="6" type="ORF">SXIM_02740</name>
</gene>
<keyword evidence="4" id="KW-0812">Transmembrane</keyword>
<dbReference type="CDD" id="cd16917">
    <property type="entry name" value="HATPase_UhpB-NarQ-NarX-like"/>
    <property type="match status" value="1"/>
</dbReference>
<evidence type="ECO:0000256" key="3">
    <source>
        <dbReference type="ARBA" id="ARBA00023012"/>
    </source>
</evidence>
<dbReference type="GO" id="GO:0016020">
    <property type="term" value="C:membrane"/>
    <property type="evidence" value="ECO:0007669"/>
    <property type="project" value="InterPro"/>
</dbReference>
<sequence>MSTFYLAPHSTMDHSEAISGRLRTLNRATVLPPLTLVGVMLVVVDSSTWWNATVLTVSLVVALVFIERWARGDTSRIALTCLAITAGVWAYGALFAGLQTASYGLTIVGPTLIPQLRRHRALAAVVLVAFVGAVGAGRLIVAPHAFSEDLLPYFVVPTGVTAMATGLTFANEMFYKLMKESREREAELAVFRERVRFAGDLHDIQGHTLHVVKLKIALAEKLLDSDVGRAQEELREVRALVGDTITQTKELAHAERRLNLSVELENAKNLFEAAGIRVRVDRDPGMDERAANELLGQVLRETTTNILRHAQATHVRITLDGSGITIVNDGAGTAALTRLSGLSVLRERVGDEGGELTVEQQDGRFRTSVAFPALAGEELR</sequence>
<reference evidence="6" key="1">
    <citation type="submission" date="2019-08" db="EMBL/GenBank/DDBJ databases">
        <title>Complete genome sequence of a mangrove-derived Streptomyces xiamenensis.</title>
        <authorList>
            <person name="Xu J."/>
        </authorList>
    </citation>
    <scope>NUCLEOTIDE SEQUENCE</scope>
    <source>
        <strain evidence="6">318</strain>
    </source>
</reference>
<protein>
    <submittedName>
        <fullName evidence="6">Histidine kinase</fullName>
    </submittedName>
</protein>
<dbReference type="EMBL" id="CP009922">
    <property type="protein sequence ID" value="AKG41658.1"/>
    <property type="molecule type" value="Genomic_DNA"/>
</dbReference>
<dbReference type="STRING" id="408015.SXIM_02740"/>
<dbReference type="PANTHER" id="PTHR24421:SF63">
    <property type="entry name" value="SENSOR HISTIDINE KINASE DESK"/>
    <property type="match status" value="1"/>
</dbReference>
<keyword evidence="4" id="KW-1133">Transmembrane helix</keyword>
<keyword evidence="3" id="KW-0902">Two-component regulatory system</keyword>
<proteinExistence type="predicted"/>
<keyword evidence="7" id="KW-1185">Reference proteome</keyword>
<dbReference type="AlphaFoldDB" id="A0A0F7FNW0"/>
<accession>A0A0F7FNW0</accession>
<feature type="transmembrane region" description="Helical" evidence="4">
    <location>
        <begin position="121"/>
        <end position="141"/>
    </location>
</feature>
<dbReference type="KEGG" id="sxi:SXIM_02740"/>